<dbReference type="Gene3D" id="3.30.160.250">
    <property type="match status" value="1"/>
</dbReference>
<evidence type="ECO:0000313" key="3">
    <source>
        <dbReference type="Proteomes" id="UP001060368"/>
    </source>
</evidence>
<dbReference type="KEGG" id="mend:L6E24_14510"/>
<dbReference type="Pfam" id="PF15919">
    <property type="entry name" value="HicB_lk_antitox"/>
    <property type="match status" value="1"/>
</dbReference>
<dbReference type="RefSeq" id="WP_257742671.1">
    <property type="nucleotide sequence ID" value="NZ_CP096115.1"/>
</dbReference>
<feature type="domain" description="HicB-like antitoxin of toxin-antitoxin system" evidence="1">
    <location>
        <begin position="8"/>
        <end position="68"/>
    </location>
</feature>
<sequence>MSYNHLRYTVMMEKNEEGGYTVTVPSLPGCISEGSDWDEALKNIEEAIAGYIEVAKKLGKPIPVEVTVPMNTAQAGL</sequence>
<dbReference type="SUPFAM" id="SSF143100">
    <property type="entry name" value="TTHA1013/TTHA0281-like"/>
    <property type="match status" value="1"/>
</dbReference>
<dbReference type="EMBL" id="CP096115">
    <property type="protein sequence ID" value="UUX92524.1"/>
    <property type="molecule type" value="Genomic_DNA"/>
</dbReference>
<organism evidence="2 3">
    <name type="scientific">Methanoplanus endosymbiosus</name>
    <dbReference type="NCBI Taxonomy" id="33865"/>
    <lineage>
        <taxon>Archaea</taxon>
        <taxon>Methanobacteriati</taxon>
        <taxon>Methanobacteriota</taxon>
        <taxon>Stenosarchaea group</taxon>
        <taxon>Methanomicrobia</taxon>
        <taxon>Methanomicrobiales</taxon>
        <taxon>Methanomicrobiaceae</taxon>
        <taxon>Methanoplanus</taxon>
    </lineage>
</organism>
<dbReference type="PANTHER" id="PTHR34504:SF2">
    <property type="entry name" value="UPF0150 PROTEIN SSL0259"/>
    <property type="match status" value="1"/>
</dbReference>
<name>A0A9E7PLT5_9EURY</name>
<dbReference type="InterPro" id="IPR031807">
    <property type="entry name" value="HicB-like"/>
</dbReference>
<accession>A0A9E7PLT5</accession>
<dbReference type="PANTHER" id="PTHR34504">
    <property type="entry name" value="ANTITOXIN HICB"/>
    <property type="match status" value="1"/>
</dbReference>
<keyword evidence="3" id="KW-1185">Reference proteome</keyword>
<dbReference type="InterPro" id="IPR035069">
    <property type="entry name" value="TTHA1013/TTHA0281-like"/>
</dbReference>
<evidence type="ECO:0000259" key="1">
    <source>
        <dbReference type="Pfam" id="PF15919"/>
    </source>
</evidence>
<proteinExistence type="predicted"/>
<reference evidence="2" key="1">
    <citation type="submission" date="2022-04" db="EMBL/GenBank/DDBJ databases">
        <title>Complete genome of Methanoplanus endosymbiosus DSM 3599.</title>
        <authorList>
            <person name="Chen S.-C."/>
            <person name="You Y.-T."/>
            <person name="Zhou Y.-Z."/>
            <person name="Lai M.-C."/>
        </authorList>
    </citation>
    <scope>NUCLEOTIDE SEQUENCE</scope>
    <source>
        <strain evidence="2">DSM 3599</strain>
    </source>
</reference>
<evidence type="ECO:0000313" key="2">
    <source>
        <dbReference type="EMBL" id="UUX92524.1"/>
    </source>
</evidence>
<dbReference type="GeneID" id="74308941"/>
<dbReference type="Proteomes" id="UP001060368">
    <property type="component" value="Chromosome"/>
</dbReference>
<dbReference type="AlphaFoldDB" id="A0A9E7PLT5"/>
<protein>
    <submittedName>
        <fullName evidence="2">Type II toxin-antitoxin system HicB family antitoxin</fullName>
    </submittedName>
</protein>
<dbReference type="InterPro" id="IPR051404">
    <property type="entry name" value="TA_system_antitoxin"/>
</dbReference>
<gene>
    <name evidence="2" type="ORF">L6E24_14510</name>
</gene>